<feature type="signal peptide" evidence="1">
    <location>
        <begin position="1"/>
        <end position="25"/>
    </location>
</feature>
<accession>A0A0B7AIR6</accession>
<name>A0A0B7AIR6_9EUPU</name>
<dbReference type="InterPro" id="IPR036610">
    <property type="entry name" value="PEBP-like_sf"/>
</dbReference>
<dbReference type="Gene3D" id="3.90.280.10">
    <property type="entry name" value="PEBP-like"/>
    <property type="match status" value="1"/>
</dbReference>
<feature type="chain" id="PRO_5002111680" description="Phosphatidylethanolamine-binding protein" evidence="1">
    <location>
        <begin position="26"/>
        <end position="186"/>
    </location>
</feature>
<protein>
    <recommendedName>
        <fullName evidence="3">Phosphatidylethanolamine-binding protein</fullName>
    </recommendedName>
</protein>
<dbReference type="EMBL" id="HACG01034029">
    <property type="protein sequence ID" value="CEK80894.1"/>
    <property type="molecule type" value="Transcribed_RNA"/>
</dbReference>
<sequence>MKMTVPTFTLYSAVLMALTLRIVISDDVDNSLADTCLRYNGHCNLTVTYGPPLNTLQCGQNVPESAGQLLSVSPVLKVTNPLTITSKLVLVMFDPDAPGDGFMHWLANVVFDENGVGTIDNVIKDYYPPTPPRNDGQHRYQISIYRSNLDIPITVANSRQVNFCSFLTDNSLTQLIAVFQFKYART</sequence>
<dbReference type="AlphaFoldDB" id="A0A0B7AIR6"/>
<evidence type="ECO:0000313" key="2">
    <source>
        <dbReference type="EMBL" id="CEK80894.1"/>
    </source>
</evidence>
<dbReference type="SUPFAM" id="SSF49777">
    <property type="entry name" value="PEBP-like"/>
    <property type="match status" value="1"/>
</dbReference>
<evidence type="ECO:0000256" key="1">
    <source>
        <dbReference type="SAM" id="SignalP"/>
    </source>
</evidence>
<dbReference type="Pfam" id="PF01161">
    <property type="entry name" value="PBP"/>
    <property type="match status" value="1"/>
</dbReference>
<gene>
    <name evidence="2" type="primary">ORF123283</name>
</gene>
<reference evidence="2" key="1">
    <citation type="submission" date="2014-12" db="EMBL/GenBank/DDBJ databases">
        <title>Insight into the proteome of Arion vulgaris.</title>
        <authorList>
            <person name="Aradska J."/>
            <person name="Bulat T."/>
            <person name="Smidak R."/>
            <person name="Sarate P."/>
            <person name="Gangsoo J."/>
            <person name="Sialana F."/>
            <person name="Bilban M."/>
            <person name="Lubec G."/>
        </authorList>
    </citation>
    <scope>NUCLEOTIDE SEQUENCE</scope>
    <source>
        <tissue evidence="2">Skin</tissue>
    </source>
</reference>
<dbReference type="InterPro" id="IPR008914">
    <property type="entry name" value="PEBP"/>
</dbReference>
<keyword evidence="1" id="KW-0732">Signal</keyword>
<evidence type="ECO:0008006" key="3">
    <source>
        <dbReference type="Google" id="ProtNLM"/>
    </source>
</evidence>
<organism evidence="2">
    <name type="scientific">Arion vulgaris</name>
    <dbReference type="NCBI Taxonomy" id="1028688"/>
    <lineage>
        <taxon>Eukaryota</taxon>
        <taxon>Metazoa</taxon>
        <taxon>Spiralia</taxon>
        <taxon>Lophotrochozoa</taxon>
        <taxon>Mollusca</taxon>
        <taxon>Gastropoda</taxon>
        <taxon>Heterobranchia</taxon>
        <taxon>Euthyneura</taxon>
        <taxon>Panpulmonata</taxon>
        <taxon>Eupulmonata</taxon>
        <taxon>Stylommatophora</taxon>
        <taxon>Helicina</taxon>
        <taxon>Arionoidea</taxon>
        <taxon>Arionidae</taxon>
        <taxon>Arion</taxon>
    </lineage>
</organism>
<proteinExistence type="predicted"/>